<dbReference type="PANTHER" id="PTHR30385">
    <property type="entry name" value="SIGMA FACTOR F FLAGELLAR"/>
    <property type="match status" value="1"/>
</dbReference>
<dbReference type="InterPro" id="IPR014284">
    <property type="entry name" value="RNA_pol_sigma-70_dom"/>
</dbReference>
<dbReference type="InterPro" id="IPR028617">
    <property type="entry name" value="Sigma70_FliA"/>
</dbReference>
<accession>A0A1X7AH55</accession>
<evidence type="ECO:0000259" key="7">
    <source>
        <dbReference type="PROSITE" id="PS00715"/>
    </source>
</evidence>
<dbReference type="Proteomes" id="UP000196573">
    <property type="component" value="Unassembled WGS sequence"/>
</dbReference>
<evidence type="ECO:0000256" key="3">
    <source>
        <dbReference type="ARBA" id="ARBA00023082"/>
    </source>
</evidence>
<evidence type="ECO:0000256" key="2">
    <source>
        <dbReference type="ARBA" id="ARBA00023015"/>
    </source>
</evidence>
<dbReference type="InterPro" id="IPR000943">
    <property type="entry name" value="RNA_pol_sigma70"/>
</dbReference>
<dbReference type="GO" id="GO:0003677">
    <property type="term" value="F:DNA binding"/>
    <property type="evidence" value="ECO:0007669"/>
    <property type="project" value="UniProtKB-UniRule"/>
</dbReference>
<gene>
    <name evidence="8" type="primary">fliA_2</name>
    <name evidence="6" type="synonym">fliA</name>
    <name evidence="8" type="ORF">EHSB41UT_01362</name>
</gene>
<dbReference type="PRINTS" id="PR00046">
    <property type="entry name" value="SIGMA70FCT"/>
</dbReference>
<proteinExistence type="inferred from homology"/>
<comment type="similarity">
    <text evidence="6">Belongs to the sigma-70 factor family. FliA subfamily.</text>
</comment>
<feature type="DNA-binding region" description="H-T-H motif" evidence="6">
    <location>
        <begin position="217"/>
        <end position="236"/>
    </location>
</feature>
<dbReference type="GO" id="GO:0016987">
    <property type="term" value="F:sigma factor activity"/>
    <property type="evidence" value="ECO:0007669"/>
    <property type="project" value="UniProtKB-UniRule"/>
</dbReference>
<feature type="short sequence motif" description="Interaction with polymerase core subunit RpoC" evidence="6">
    <location>
        <begin position="56"/>
        <end position="59"/>
    </location>
</feature>
<organism evidence="8 9">
    <name type="scientific">Parendozoicomonas haliclonae</name>
    <dbReference type="NCBI Taxonomy" id="1960125"/>
    <lineage>
        <taxon>Bacteria</taxon>
        <taxon>Pseudomonadati</taxon>
        <taxon>Pseudomonadota</taxon>
        <taxon>Gammaproteobacteria</taxon>
        <taxon>Oceanospirillales</taxon>
        <taxon>Endozoicomonadaceae</taxon>
        <taxon>Parendozoicomonas</taxon>
    </lineage>
</organism>
<evidence type="ECO:0000256" key="5">
    <source>
        <dbReference type="ARBA" id="ARBA00023163"/>
    </source>
</evidence>
<dbReference type="SUPFAM" id="SSF88659">
    <property type="entry name" value="Sigma3 and sigma4 domains of RNA polymerase sigma factors"/>
    <property type="match status" value="2"/>
</dbReference>
<dbReference type="InterPro" id="IPR013324">
    <property type="entry name" value="RNA_pol_sigma_r3/r4-like"/>
</dbReference>
<dbReference type="InterPro" id="IPR012845">
    <property type="entry name" value="RNA_pol_sigma_FliA_WhiG"/>
</dbReference>
<dbReference type="EMBL" id="FWPT01000003">
    <property type="protein sequence ID" value="SMA41934.1"/>
    <property type="molecule type" value="Genomic_DNA"/>
</dbReference>
<dbReference type="InterPro" id="IPR007630">
    <property type="entry name" value="RNA_pol_sigma70_r4"/>
</dbReference>
<dbReference type="PIRSF" id="PIRSF000770">
    <property type="entry name" value="RNA_pol_sigma-SigE/K"/>
    <property type="match status" value="1"/>
</dbReference>
<keyword evidence="2 6" id="KW-0805">Transcription regulation</keyword>
<evidence type="ECO:0000313" key="8">
    <source>
        <dbReference type="EMBL" id="SMA41934.1"/>
    </source>
</evidence>
<dbReference type="SUPFAM" id="SSF88946">
    <property type="entry name" value="Sigma2 domain of RNA polymerase sigma factors"/>
    <property type="match status" value="1"/>
</dbReference>
<dbReference type="OrthoDB" id="9799825at2"/>
<name>A0A1X7AH55_9GAMM</name>
<dbReference type="NCBIfam" id="NF005413">
    <property type="entry name" value="PRK06986.1"/>
    <property type="match status" value="1"/>
</dbReference>
<dbReference type="HAMAP" id="MF_00962">
    <property type="entry name" value="Sigma70_FliA"/>
    <property type="match status" value="1"/>
</dbReference>
<comment type="function">
    <text evidence="6">Sigma factors are initiation factors that promote the attachment of RNA polymerase to specific initiation sites and are then released. This sigma factor controls the expression of flagella-related genes.</text>
</comment>
<keyword evidence="9" id="KW-1185">Reference proteome</keyword>
<feature type="region of interest" description="Sigma-70 factor domain-4" evidence="6">
    <location>
        <begin position="195"/>
        <end position="243"/>
    </location>
</feature>
<evidence type="ECO:0000256" key="6">
    <source>
        <dbReference type="HAMAP-Rule" id="MF_00962"/>
    </source>
</evidence>
<keyword evidence="1 6" id="KW-0963">Cytoplasm</keyword>
<evidence type="ECO:0000313" key="9">
    <source>
        <dbReference type="Proteomes" id="UP000196573"/>
    </source>
</evidence>
<dbReference type="GO" id="GO:0005737">
    <property type="term" value="C:cytoplasm"/>
    <property type="evidence" value="ECO:0007669"/>
    <property type="project" value="UniProtKB-SubCell"/>
</dbReference>
<dbReference type="InterPro" id="IPR007627">
    <property type="entry name" value="RNA_pol_sigma70_r2"/>
</dbReference>
<dbReference type="NCBIfam" id="TIGR02479">
    <property type="entry name" value="FliA_WhiG"/>
    <property type="match status" value="1"/>
</dbReference>
<keyword evidence="4 6" id="KW-0238">DNA-binding</keyword>
<feature type="region of interest" description="Sigma-70 factor domain-2" evidence="6">
    <location>
        <begin position="29"/>
        <end position="101"/>
    </location>
</feature>
<comment type="caution">
    <text evidence="6">Lacks conserved residue(s) required for the propagation of feature annotation.</text>
</comment>
<dbReference type="Pfam" id="PF04539">
    <property type="entry name" value="Sigma70_r3"/>
    <property type="match status" value="1"/>
</dbReference>
<sequence length="250" mass="28310">MEALVQNASDSSNDSNKKQQQLYLYQVEMVEKHSGLVKRIARHLSARMPASVQVDDLVQAGMVGLLEAAGKYDASKGASFETFAGIRIRGAMLDEIRRGDWGPRSVYRNSRRVNEAIQIVEARVGRDARDAEVAAELNVTLDEYFNMVKDLKGCRLFSFEDMFDSEESRLQRSGEGDRPDADLQDEKFRNALLNAIKTLPEREQLVLTLYYDKELNLKEIGKLLGVSESRVSQIHSQAALRLRGRLQSWK</sequence>
<dbReference type="Pfam" id="PF04545">
    <property type="entry name" value="Sigma70_r4"/>
    <property type="match status" value="1"/>
</dbReference>
<dbReference type="CDD" id="cd06171">
    <property type="entry name" value="Sigma70_r4"/>
    <property type="match status" value="1"/>
</dbReference>
<dbReference type="FunFam" id="1.10.1740.10:FF:000002">
    <property type="entry name" value="RNA polymerase sigma factor FliA"/>
    <property type="match status" value="1"/>
</dbReference>
<comment type="subcellular location">
    <subcellularLocation>
        <location evidence="6">Cytoplasm</location>
    </subcellularLocation>
</comment>
<evidence type="ECO:0000256" key="4">
    <source>
        <dbReference type="ARBA" id="ARBA00023125"/>
    </source>
</evidence>
<dbReference type="InterPro" id="IPR013325">
    <property type="entry name" value="RNA_pol_sigma_r2"/>
</dbReference>
<dbReference type="Gene3D" id="1.20.140.160">
    <property type="match status" value="1"/>
</dbReference>
<dbReference type="InterPro" id="IPR007624">
    <property type="entry name" value="RNA_pol_sigma70_r3"/>
</dbReference>
<protein>
    <recommendedName>
        <fullName evidence="6">RNA polymerase sigma factor FliA</fullName>
    </recommendedName>
    <alternativeName>
        <fullName evidence="6">RNA polymerase sigma factor for flagellar operon</fullName>
    </alternativeName>
    <alternativeName>
        <fullName evidence="6">Sigma F</fullName>
    </alternativeName>
    <alternativeName>
        <fullName evidence="6">Sigma-28</fullName>
    </alternativeName>
</protein>
<reference evidence="8 9" key="1">
    <citation type="submission" date="2017-03" db="EMBL/GenBank/DDBJ databases">
        <authorList>
            <person name="Afonso C.L."/>
            <person name="Miller P.J."/>
            <person name="Scott M.A."/>
            <person name="Spackman E."/>
            <person name="Goraichik I."/>
            <person name="Dimitrov K.M."/>
            <person name="Suarez D.L."/>
            <person name="Swayne D.E."/>
        </authorList>
    </citation>
    <scope>NUCLEOTIDE SEQUENCE [LARGE SCALE GENOMIC DNA]</scope>
    <source>
        <strain evidence="8">SB41UT1</strain>
    </source>
</reference>
<dbReference type="GO" id="GO:0006352">
    <property type="term" value="P:DNA-templated transcription initiation"/>
    <property type="evidence" value="ECO:0007669"/>
    <property type="project" value="UniProtKB-UniRule"/>
</dbReference>
<dbReference type="PROSITE" id="PS00715">
    <property type="entry name" value="SIGMA70_1"/>
    <property type="match status" value="1"/>
</dbReference>
<dbReference type="Gene3D" id="1.10.1740.10">
    <property type="match status" value="1"/>
</dbReference>
<dbReference type="GO" id="GO:0003899">
    <property type="term" value="F:DNA-directed RNA polymerase activity"/>
    <property type="evidence" value="ECO:0007669"/>
    <property type="project" value="InterPro"/>
</dbReference>
<dbReference type="PANTHER" id="PTHR30385:SF7">
    <property type="entry name" value="RNA POLYMERASE SIGMA FACTOR FLIA"/>
    <property type="match status" value="1"/>
</dbReference>
<keyword evidence="3 6" id="KW-0731">Sigma factor</keyword>
<dbReference type="Pfam" id="PF04542">
    <property type="entry name" value="Sigma70_r2"/>
    <property type="match status" value="1"/>
</dbReference>
<dbReference type="NCBIfam" id="TIGR02937">
    <property type="entry name" value="sigma70-ECF"/>
    <property type="match status" value="1"/>
</dbReference>
<dbReference type="AlphaFoldDB" id="A0A1X7AH55"/>
<feature type="domain" description="RNA polymerase sigma-70" evidence="7">
    <location>
        <begin position="56"/>
        <end position="69"/>
    </location>
</feature>
<keyword evidence="5 6" id="KW-0804">Transcription</keyword>
<evidence type="ECO:0000256" key="1">
    <source>
        <dbReference type="ARBA" id="ARBA00022490"/>
    </source>
</evidence>